<organism evidence="3 4">
    <name type="scientific">Pseudomonas quercus</name>
    <dbReference type="NCBI Taxonomy" id="2722792"/>
    <lineage>
        <taxon>Bacteria</taxon>
        <taxon>Pseudomonadati</taxon>
        <taxon>Pseudomonadota</taxon>
        <taxon>Gammaproteobacteria</taxon>
        <taxon>Pseudomonadales</taxon>
        <taxon>Pseudomonadaceae</taxon>
        <taxon>Pseudomonas</taxon>
    </lineage>
</organism>
<evidence type="ECO:0000313" key="4">
    <source>
        <dbReference type="Proteomes" id="UP000746535"/>
    </source>
</evidence>
<dbReference type="Pfam" id="PF05016">
    <property type="entry name" value="ParE_toxin"/>
    <property type="match status" value="1"/>
</dbReference>
<gene>
    <name evidence="3" type="ORF">HBH25_22225</name>
</gene>
<reference evidence="3 4" key="1">
    <citation type="submission" date="2020-03" db="EMBL/GenBank/DDBJ databases">
        <authorList>
            <person name="Wang L."/>
            <person name="He N."/>
            <person name="Li Y."/>
            <person name="Fang Y."/>
            <person name="Zhang F."/>
        </authorList>
    </citation>
    <scope>NUCLEOTIDE SEQUENCE [LARGE SCALE GENOMIC DNA]</scope>
    <source>
        <strain evidence="4">hsmgli-8</strain>
    </source>
</reference>
<protein>
    <submittedName>
        <fullName evidence="3">Type II toxin-antitoxin system RelE/ParE family toxin</fullName>
    </submittedName>
</protein>
<dbReference type="EMBL" id="JAAVJI010000023">
    <property type="protein sequence ID" value="NJP03551.1"/>
    <property type="molecule type" value="Genomic_DNA"/>
</dbReference>
<dbReference type="RefSeq" id="WP_168086126.1">
    <property type="nucleotide sequence ID" value="NZ_JAAVJI010000023.1"/>
</dbReference>
<evidence type="ECO:0000313" key="3">
    <source>
        <dbReference type="EMBL" id="NJP03551.1"/>
    </source>
</evidence>
<comment type="similarity">
    <text evidence="1">Belongs to the RelE toxin family.</text>
</comment>
<keyword evidence="4" id="KW-1185">Reference proteome</keyword>
<keyword evidence="2" id="KW-1277">Toxin-antitoxin system</keyword>
<dbReference type="PANTHER" id="PTHR33755">
    <property type="entry name" value="TOXIN PARE1-RELATED"/>
    <property type="match status" value="1"/>
</dbReference>
<evidence type="ECO:0000256" key="1">
    <source>
        <dbReference type="ARBA" id="ARBA00006226"/>
    </source>
</evidence>
<dbReference type="InterPro" id="IPR035093">
    <property type="entry name" value="RelE/ParE_toxin_dom_sf"/>
</dbReference>
<proteinExistence type="inferred from homology"/>
<name>A0ABX0YN80_9PSED</name>
<dbReference type="Gene3D" id="3.30.2310.20">
    <property type="entry name" value="RelE-like"/>
    <property type="match status" value="1"/>
</dbReference>
<evidence type="ECO:0000256" key="2">
    <source>
        <dbReference type="ARBA" id="ARBA00022649"/>
    </source>
</evidence>
<sequence length="91" mass="10664">MELQWTSKGVSDLTRLYELLARMNRSTAARTVQQLTAAPQVLLTNPRIGERLDEFEPRDVRQLLVGGYEMRYEIAGTTLYLLRLWHSRENR</sequence>
<dbReference type="InterPro" id="IPR051803">
    <property type="entry name" value="TA_system_RelE-like_toxin"/>
</dbReference>
<accession>A0ABX0YN80</accession>
<dbReference type="Proteomes" id="UP000746535">
    <property type="component" value="Unassembled WGS sequence"/>
</dbReference>
<dbReference type="PANTHER" id="PTHR33755:SF7">
    <property type="entry name" value="TOXIN MODULE OF TOXIN-ANTITOXIN SYSTEM RELE_STBE FAMILY"/>
    <property type="match status" value="1"/>
</dbReference>
<dbReference type="InterPro" id="IPR007712">
    <property type="entry name" value="RelE/ParE_toxin"/>
</dbReference>
<comment type="caution">
    <text evidence="3">The sequence shown here is derived from an EMBL/GenBank/DDBJ whole genome shotgun (WGS) entry which is preliminary data.</text>
</comment>